<organism evidence="1">
    <name type="scientific">Spironucleus salmonicida</name>
    <dbReference type="NCBI Taxonomy" id="348837"/>
    <lineage>
        <taxon>Eukaryota</taxon>
        <taxon>Metamonada</taxon>
        <taxon>Diplomonadida</taxon>
        <taxon>Hexamitidae</taxon>
        <taxon>Hexamitinae</taxon>
        <taxon>Spironucleus</taxon>
    </lineage>
</organism>
<evidence type="ECO:0000313" key="1">
    <source>
        <dbReference type="EMBL" id="EST45691.1"/>
    </source>
</evidence>
<dbReference type="EMBL" id="AUWU02000002">
    <property type="protein sequence ID" value="KAH0576586.1"/>
    <property type="molecule type" value="Genomic_DNA"/>
</dbReference>
<name>V6LPR0_9EUKA</name>
<accession>V6LPR0</accession>
<sequence length="111" mass="12976">MAVLDFNGFQRAISLDFISQKFILKNFQDQTVLDSLVQILDDEPTTVKQVQRLSKQLYKLLYNRIFEYDIISHLDGDIKINIDNVIISISAQVASRNRYLMKTLLDLFFND</sequence>
<dbReference type="Proteomes" id="UP000018208">
    <property type="component" value="Unassembled WGS sequence"/>
</dbReference>
<dbReference type="VEuPathDB" id="GiardiaDB:SS50377_22150"/>
<proteinExistence type="predicted"/>
<reference evidence="1 2" key="1">
    <citation type="journal article" date="2014" name="PLoS Genet.">
        <title>The Genome of Spironucleus salmonicida Highlights a Fish Pathogen Adapted to Fluctuating Environments.</title>
        <authorList>
            <person name="Xu F."/>
            <person name="Jerlstrom-Hultqvist J."/>
            <person name="Einarsson E."/>
            <person name="Astvaldsson A."/>
            <person name="Svard S.G."/>
            <person name="Andersson J.O."/>
        </authorList>
    </citation>
    <scope>NUCLEOTIDE SEQUENCE</scope>
    <source>
        <strain evidence="2">ATCC 50377</strain>
    </source>
</reference>
<gene>
    <name evidence="1" type="ORF">SS50377_14262</name>
    <name evidence="2" type="ORF">SS50377_22150</name>
</gene>
<dbReference type="EMBL" id="KI546089">
    <property type="protein sequence ID" value="EST45691.1"/>
    <property type="molecule type" value="Genomic_DNA"/>
</dbReference>
<evidence type="ECO:0000313" key="2">
    <source>
        <dbReference type="EMBL" id="KAH0576586.1"/>
    </source>
</evidence>
<protein>
    <submittedName>
        <fullName evidence="1">Uncharacterized protein</fullName>
    </submittedName>
</protein>
<dbReference type="AlphaFoldDB" id="V6LPR0"/>
<reference evidence="2" key="2">
    <citation type="submission" date="2020-12" db="EMBL/GenBank/DDBJ databases">
        <title>New Spironucleus salmonicida genome in near-complete chromosomes.</title>
        <authorList>
            <person name="Xu F."/>
            <person name="Kurt Z."/>
            <person name="Jimenez-Gonzalez A."/>
            <person name="Astvaldsson A."/>
            <person name="Andersson J.O."/>
            <person name="Svard S.G."/>
        </authorList>
    </citation>
    <scope>NUCLEOTIDE SEQUENCE</scope>
    <source>
        <strain evidence="2">ATCC 50377</strain>
    </source>
</reference>
<keyword evidence="3" id="KW-1185">Reference proteome</keyword>
<evidence type="ECO:0000313" key="3">
    <source>
        <dbReference type="Proteomes" id="UP000018208"/>
    </source>
</evidence>